<evidence type="ECO:0000256" key="3">
    <source>
        <dbReference type="ARBA" id="ARBA00022692"/>
    </source>
</evidence>
<evidence type="ECO:0000256" key="2">
    <source>
        <dbReference type="ARBA" id="ARBA00022475"/>
    </source>
</evidence>
<dbReference type="PANTHER" id="PTHR43370">
    <property type="entry name" value="SUGAR ABC TRANSPORTER INTEGRAL MEMBRANE PROTEIN-RELATED"/>
    <property type="match status" value="1"/>
</dbReference>
<name>A0A537LGT9_9BACT</name>
<proteinExistence type="predicted"/>
<dbReference type="GO" id="GO:0005886">
    <property type="term" value="C:plasma membrane"/>
    <property type="evidence" value="ECO:0007669"/>
    <property type="project" value="UniProtKB-SubCell"/>
</dbReference>
<dbReference type="PANTHER" id="PTHR43370:SF2">
    <property type="entry name" value="ABC TRANSPORTER PERMEASE PROTEIN"/>
    <property type="match status" value="1"/>
</dbReference>
<dbReference type="EMBL" id="VBAI01000007">
    <property type="protein sequence ID" value="TMJ13440.1"/>
    <property type="molecule type" value="Genomic_DNA"/>
</dbReference>
<dbReference type="Proteomes" id="UP000315217">
    <property type="component" value="Unassembled WGS sequence"/>
</dbReference>
<accession>A0A537LGT9</accession>
<dbReference type="Proteomes" id="UP000318661">
    <property type="component" value="Unassembled WGS sequence"/>
</dbReference>
<dbReference type="InterPro" id="IPR001851">
    <property type="entry name" value="ABC_transp_permease"/>
</dbReference>
<evidence type="ECO:0000313" key="10">
    <source>
        <dbReference type="Proteomes" id="UP000318661"/>
    </source>
</evidence>
<dbReference type="GO" id="GO:0022857">
    <property type="term" value="F:transmembrane transporter activity"/>
    <property type="evidence" value="ECO:0007669"/>
    <property type="project" value="InterPro"/>
</dbReference>
<feature type="transmembrane region" description="Helical" evidence="6">
    <location>
        <begin position="254"/>
        <end position="270"/>
    </location>
</feature>
<evidence type="ECO:0000256" key="1">
    <source>
        <dbReference type="ARBA" id="ARBA00004651"/>
    </source>
</evidence>
<comment type="caution">
    <text evidence="7">The sequence shown here is derived from an EMBL/GenBank/DDBJ whole genome shotgun (WGS) entry which is preliminary data.</text>
</comment>
<reference evidence="9 10" key="1">
    <citation type="journal article" date="2019" name="Nat. Microbiol.">
        <title>Mediterranean grassland soil C-N compound turnover is dependent on rainfall and depth, and is mediated by genomically divergent microorganisms.</title>
        <authorList>
            <person name="Diamond S."/>
            <person name="Andeer P.F."/>
            <person name="Li Z."/>
            <person name="Crits-Christoph A."/>
            <person name="Burstein D."/>
            <person name="Anantharaman K."/>
            <person name="Lane K.R."/>
            <person name="Thomas B.C."/>
            <person name="Pan C."/>
            <person name="Northen T.R."/>
            <person name="Banfield J.F."/>
        </authorList>
    </citation>
    <scope>NUCLEOTIDE SEQUENCE [LARGE SCALE GENOMIC DNA]</scope>
    <source>
        <strain evidence="8">NP_1</strain>
        <strain evidence="7">NP_2</strain>
    </source>
</reference>
<dbReference type="CDD" id="cd06580">
    <property type="entry name" value="TM_PBP1_transp_TpRbsC_like"/>
    <property type="match status" value="1"/>
</dbReference>
<feature type="transmembrane region" description="Helical" evidence="6">
    <location>
        <begin position="74"/>
        <end position="96"/>
    </location>
</feature>
<protein>
    <submittedName>
        <fullName evidence="7">ABC transporter permease</fullName>
    </submittedName>
</protein>
<comment type="subcellular location">
    <subcellularLocation>
        <location evidence="1">Cell membrane</location>
        <topology evidence="1">Multi-pass membrane protein</topology>
    </subcellularLocation>
</comment>
<dbReference type="Pfam" id="PF02653">
    <property type="entry name" value="BPD_transp_2"/>
    <property type="match status" value="1"/>
</dbReference>
<keyword evidence="2" id="KW-1003">Cell membrane</keyword>
<dbReference type="AlphaFoldDB" id="A0A537LGT9"/>
<evidence type="ECO:0000313" key="7">
    <source>
        <dbReference type="EMBL" id="TMJ07230.1"/>
    </source>
</evidence>
<feature type="transmembrane region" description="Helical" evidence="6">
    <location>
        <begin position="174"/>
        <end position="194"/>
    </location>
</feature>
<keyword evidence="3 6" id="KW-0812">Transmembrane</keyword>
<evidence type="ECO:0000256" key="6">
    <source>
        <dbReference type="SAM" id="Phobius"/>
    </source>
</evidence>
<feature type="transmembrane region" description="Helical" evidence="6">
    <location>
        <begin position="200"/>
        <end position="216"/>
    </location>
</feature>
<gene>
    <name evidence="8" type="ORF">E6G98_00520</name>
    <name evidence="7" type="ORF">E6G99_07480</name>
</gene>
<organism evidence="7 10">
    <name type="scientific">Candidatus Segetimicrobium genomatis</name>
    <dbReference type="NCBI Taxonomy" id="2569760"/>
    <lineage>
        <taxon>Bacteria</taxon>
        <taxon>Bacillati</taxon>
        <taxon>Candidatus Sysuimicrobiota</taxon>
        <taxon>Candidatus Sysuimicrobiia</taxon>
        <taxon>Candidatus Sysuimicrobiales</taxon>
        <taxon>Candidatus Segetimicrobiaceae</taxon>
        <taxon>Candidatus Segetimicrobium</taxon>
    </lineage>
</organism>
<feature type="transmembrane region" description="Helical" evidence="6">
    <location>
        <begin position="44"/>
        <end position="67"/>
    </location>
</feature>
<evidence type="ECO:0000256" key="5">
    <source>
        <dbReference type="ARBA" id="ARBA00023136"/>
    </source>
</evidence>
<keyword evidence="4 6" id="KW-1133">Transmembrane helix</keyword>
<evidence type="ECO:0000256" key="4">
    <source>
        <dbReference type="ARBA" id="ARBA00022989"/>
    </source>
</evidence>
<evidence type="ECO:0000313" key="9">
    <source>
        <dbReference type="Proteomes" id="UP000315217"/>
    </source>
</evidence>
<dbReference type="EMBL" id="VBAJ01000190">
    <property type="protein sequence ID" value="TMJ07230.1"/>
    <property type="molecule type" value="Genomic_DNA"/>
</dbReference>
<feature type="transmembrane region" description="Helical" evidence="6">
    <location>
        <begin position="223"/>
        <end position="242"/>
    </location>
</feature>
<sequence length="287" mass="29804">MPVLYAALGEVIVERAGVVNLGLEGVMLMGAVTSFASTVRTGSAALGVLAGATAGGLFNLILALLVVTRQANQLASGLALMFFGAGVSALLGAPYIGSRIAGLNPLQIPGLAHLPYLGPLFRSDILAYLAIPAAALVWWGLFRTRWGLSLRAVGENPAAAYAAGYSPPAIQYQALFLAGLFGGIAGADLSIGIVKTWAEWMTAGRGFIAVALVIFSRWHPLRIVWGAVLFGGAVALQLQFQARGAPVSPFLLDTLPYLLSLGVLLVWAGGRRHAAPASLGRVFEGTK</sequence>
<feature type="transmembrane region" description="Helical" evidence="6">
    <location>
        <begin position="125"/>
        <end position="142"/>
    </location>
</feature>
<keyword evidence="5 6" id="KW-0472">Membrane</keyword>
<evidence type="ECO:0000313" key="8">
    <source>
        <dbReference type="EMBL" id="TMJ13440.1"/>
    </source>
</evidence>